<evidence type="ECO:0000259" key="2">
    <source>
        <dbReference type="Pfam" id="PF18962"/>
    </source>
</evidence>
<organism evidence="3 4">
    <name type="scientific">Parafilimonas terrae</name>
    <dbReference type="NCBI Taxonomy" id="1465490"/>
    <lineage>
        <taxon>Bacteria</taxon>
        <taxon>Pseudomonadati</taxon>
        <taxon>Bacteroidota</taxon>
        <taxon>Chitinophagia</taxon>
        <taxon>Chitinophagales</taxon>
        <taxon>Chitinophagaceae</taxon>
        <taxon>Parafilimonas</taxon>
    </lineage>
</organism>
<feature type="signal peptide" evidence="1">
    <location>
        <begin position="1"/>
        <end position="17"/>
    </location>
</feature>
<dbReference type="AlphaFoldDB" id="A0A1I5S266"/>
<feature type="domain" description="Secretion system C-terminal sorting" evidence="2">
    <location>
        <begin position="928"/>
        <end position="991"/>
    </location>
</feature>
<sequence>MKKIYIIILSVFTIAYAGNAIQAQNFHVLDINNSKDAHPSNYSIYDYITPDFLFGKYQYAVLNNIAYFAASDGIHGIKLWRSDGTREGTFMVEEINTGSSLSSINRITASGNKIYFTVDNGSGSELYVSDGTGQGTSILKIFPDFPSVPSYLTDVNGALYFYAGSTNQIWKSDGTVSGTTMVCDLYSEIGGYSPTLLTNANGRLFFVAQSFFDGNEIYTTDGVPGSTHMVKDINPYAGSEPTQLTPVNGLLCFAADDGSGQRQLWVSDGTDAGTYKANNPNNIIVDNWYGITFTVKDETVYFSGNINDNDGSHFCAYNTADAANTINIIKNINPGFFSNNLYNITNVGGTLFFTVFNGKDQVLWKSDGTEAGTMQVRNINPGGRNIYLYKDFADANGTLLFSFYDDAHGYEIWKSNGTEAGTIMIKDISAGPSGSRADNITYIGNSVSLFEATDGKNGLELWRTDGTPDGTFMVKNINKSVSSSSFPSALTQNADSSKLLFVANDLKYGQELCITDGSQEGTHLVKDLLKGSFGSSPYHIVNMNNETYFLANIIDTANHTTSDVSVITKLCKTKGTPATTKILSLPSLESIINENALTEVYWMGASSDLLYLYIINHATNEAELWRSDGTKAGTFPLKQNMYAYYAVNLKTVGDKLFFTDYDFTYGYELFVSNGTIAGTGIVRDIAPGANGSNPSNFSSFNGQLYFTADIGYGPFACSSNGTLAGTNPVKALIIATSPFVEANNKLFFTGSRTVGRGTELYAIDKINNIAYLVKDIYRGPASSGIYNLAGGDSLIYFTADDGIHGPQLWKSDGTKQSTKILLTIPDLSNAYIADFTTVHNKLFFTLNGGLWQSDGTNAGTHIIDDANLLNVTSLSNLTAFNSKLAFTAFEPSTGYELYVGDVEDKFIPAVSNAESILKNTTALNSFTVYPNPAKDVINVHTNSTAIISLMDQQGRTIFTKPVDKIGVIDVSKLPAGVYYLKNNTTGETQKVAVAR</sequence>
<keyword evidence="4" id="KW-1185">Reference proteome</keyword>
<keyword evidence="1" id="KW-0732">Signal</keyword>
<accession>A0A1I5S266</accession>
<dbReference type="STRING" id="1465490.SAMN05444277_101543"/>
<dbReference type="RefSeq" id="WP_090654228.1">
    <property type="nucleotide sequence ID" value="NZ_FOXQ01000001.1"/>
</dbReference>
<dbReference type="NCBIfam" id="TIGR04183">
    <property type="entry name" value="Por_Secre_tail"/>
    <property type="match status" value="1"/>
</dbReference>
<reference evidence="3 4" key="1">
    <citation type="submission" date="2016-10" db="EMBL/GenBank/DDBJ databases">
        <authorList>
            <person name="de Groot N.N."/>
        </authorList>
    </citation>
    <scope>NUCLEOTIDE SEQUENCE [LARGE SCALE GENOMIC DNA]</scope>
    <source>
        <strain evidence="3 4">DSM 28286</strain>
    </source>
</reference>
<dbReference type="Pfam" id="PF18962">
    <property type="entry name" value="Por_Secre_tail"/>
    <property type="match status" value="1"/>
</dbReference>
<dbReference type="Proteomes" id="UP000199031">
    <property type="component" value="Unassembled WGS sequence"/>
</dbReference>
<gene>
    <name evidence="3" type="ORF">SAMN05444277_101543</name>
</gene>
<dbReference type="InterPro" id="IPR026444">
    <property type="entry name" value="Secre_tail"/>
</dbReference>
<evidence type="ECO:0000256" key="1">
    <source>
        <dbReference type="SAM" id="SignalP"/>
    </source>
</evidence>
<dbReference type="EMBL" id="FOXQ01000001">
    <property type="protein sequence ID" value="SFP64790.1"/>
    <property type="molecule type" value="Genomic_DNA"/>
</dbReference>
<dbReference type="OrthoDB" id="1524003at2"/>
<protein>
    <submittedName>
        <fullName evidence="3">Por secretion system C-terminal sorting domain-containing protein</fullName>
    </submittedName>
</protein>
<evidence type="ECO:0000313" key="4">
    <source>
        <dbReference type="Proteomes" id="UP000199031"/>
    </source>
</evidence>
<evidence type="ECO:0000313" key="3">
    <source>
        <dbReference type="EMBL" id="SFP64790.1"/>
    </source>
</evidence>
<name>A0A1I5S266_9BACT</name>
<feature type="chain" id="PRO_5011751125" evidence="1">
    <location>
        <begin position="18"/>
        <end position="995"/>
    </location>
</feature>
<proteinExistence type="predicted"/>